<name>A0A0D2DMR1_9EURO</name>
<protein>
    <recommendedName>
        <fullName evidence="8">Major facilitator superfamily (MFS) profile domain-containing protein</fullName>
    </recommendedName>
</protein>
<dbReference type="PANTHER" id="PTHR48022:SF30">
    <property type="entry name" value="MAJOR FACILITATOR SUPERFAMILY (MFS) PROFILE DOMAIN-CONTAINING PROTEIN"/>
    <property type="match status" value="1"/>
</dbReference>
<feature type="transmembrane region" description="Helical" evidence="7">
    <location>
        <begin position="150"/>
        <end position="175"/>
    </location>
</feature>
<dbReference type="PANTHER" id="PTHR48022">
    <property type="entry name" value="PLASTIDIC GLUCOSE TRANSPORTER 4"/>
    <property type="match status" value="1"/>
</dbReference>
<dbReference type="OrthoDB" id="6612291at2759"/>
<accession>A0A0D2DMR1</accession>
<keyword evidence="10" id="KW-1185">Reference proteome</keyword>
<comment type="subcellular location">
    <subcellularLocation>
        <location evidence="1">Membrane</location>
        <topology evidence="1">Multi-pass membrane protein</topology>
    </subcellularLocation>
</comment>
<dbReference type="RefSeq" id="XP_013282769.1">
    <property type="nucleotide sequence ID" value="XM_013427315.1"/>
</dbReference>
<feature type="transmembrane region" description="Helical" evidence="7">
    <location>
        <begin position="181"/>
        <end position="202"/>
    </location>
</feature>
<evidence type="ECO:0000256" key="7">
    <source>
        <dbReference type="SAM" id="Phobius"/>
    </source>
</evidence>
<dbReference type="Proteomes" id="UP000053029">
    <property type="component" value="Unassembled WGS sequence"/>
</dbReference>
<organism evidence="9 10">
    <name type="scientific">Fonsecaea pedrosoi CBS 271.37</name>
    <dbReference type="NCBI Taxonomy" id="1442368"/>
    <lineage>
        <taxon>Eukaryota</taxon>
        <taxon>Fungi</taxon>
        <taxon>Dikarya</taxon>
        <taxon>Ascomycota</taxon>
        <taxon>Pezizomycotina</taxon>
        <taxon>Eurotiomycetes</taxon>
        <taxon>Chaetothyriomycetidae</taxon>
        <taxon>Chaetothyriales</taxon>
        <taxon>Herpotrichiellaceae</taxon>
        <taxon>Fonsecaea</taxon>
    </lineage>
</organism>
<evidence type="ECO:0000256" key="2">
    <source>
        <dbReference type="ARBA" id="ARBA00010992"/>
    </source>
</evidence>
<reference evidence="9 10" key="1">
    <citation type="submission" date="2015-01" db="EMBL/GenBank/DDBJ databases">
        <title>The Genome Sequence of Fonsecaea pedrosoi CBS 271.37.</title>
        <authorList>
            <consortium name="The Broad Institute Genomics Platform"/>
            <person name="Cuomo C."/>
            <person name="de Hoog S."/>
            <person name="Gorbushina A."/>
            <person name="Stielow B."/>
            <person name="Teixiera M."/>
            <person name="Abouelleil A."/>
            <person name="Chapman S.B."/>
            <person name="Priest M."/>
            <person name="Young S.K."/>
            <person name="Wortman J."/>
            <person name="Nusbaum C."/>
            <person name="Birren B."/>
        </authorList>
    </citation>
    <scope>NUCLEOTIDE SEQUENCE [LARGE SCALE GENOMIC DNA]</scope>
    <source>
        <strain evidence="9 10">CBS 271.37</strain>
    </source>
</reference>
<feature type="transmembrane region" description="Helical" evidence="7">
    <location>
        <begin position="436"/>
        <end position="455"/>
    </location>
</feature>
<dbReference type="InterPro" id="IPR005828">
    <property type="entry name" value="MFS_sugar_transport-like"/>
</dbReference>
<evidence type="ECO:0000256" key="5">
    <source>
        <dbReference type="ARBA" id="ARBA00022989"/>
    </source>
</evidence>
<evidence type="ECO:0000256" key="6">
    <source>
        <dbReference type="ARBA" id="ARBA00023136"/>
    </source>
</evidence>
<feature type="transmembrane region" description="Helical" evidence="7">
    <location>
        <begin position="305"/>
        <end position="328"/>
    </location>
</feature>
<evidence type="ECO:0000259" key="8">
    <source>
        <dbReference type="PROSITE" id="PS50850"/>
    </source>
</evidence>
<dbReference type="InterPro" id="IPR050360">
    <property type="entry name" value="MFS_Sugar_Transporters"/>
</dbReference>
<dbReference type="Pfam" id="PF00083">
    <property type="entry name" value="Sugar_tr"/>
    <property type="match status" value="1"/>
</dbReference>
<comment type="similarity">
    <text evidence="2">Belongs to the major facilitator superfamily. Sugar transporter (TC 2.A.1.1) family.</text>
</comment>
<dbReference type="VEuPathDB" id="FungiDB:Z517_08801"/>
<evidence type="ECO:0000313" key="9">
    <source>
        <dbReference type="EMBL" id="KIW78961.1"/>
    </source>
</evidence>
<keyword evidence="5 7" id="KW-1133">Transmembrane helix</keyword>
<feature type="transmembrane region" description="Helical" evidence="7">
    <location>
        <begin position="20"/>
        <end position="44"/>
    </location>
</feature>
<keyword evidence="3" id="KW-0813">Transport</keyword>
<proteinExistence type="inferred from homology"/>
<feature type="transmembrane region" description="Helical" evidence="7">
    <location>
        <begin position="372"/>
        <end position="394"/>
    </location>
</feature>
<dbReference type="GO" id="GO:0005351">
    <property type="term" value="F:carbohydrate:proton symporter activity"/>
    <property type="evidence" value="ECO:0007669"/>
    <property type="project" value="TreeGrafter"/>
</dbReference>
<dbReference type="InterPro" id="IPR020846">
    <property type="entry name" value="MFS_dom"/>
</dbReference>
<dbReference type="Gene3D" id="1.20.1250.20">
    <property type="entry name" value="MFS general substrate transporter like domains"/>
    <property type="match status" value="1"/>
</dbReference>
<dbReference type="AlphaFoldDB" id="A0A0D2DMR1"/>
<feature type="transmembrane region" description="Helical" evidence="7">
    <location>
        <begin position="64"/>
        <end position="83"/>
    </location>
</feature>
<dbReference type="PROSITE" id="PS50850">
    <property type="entry name" value="MFS"/>
    <property type="match status" value="1"/>
</dbReference>
<dbReference type="GeneID" id="25308291"/>
<evidence type="ECO:0000256" key="1">
    <source>
        <dbReference type="ARBA" id="ARBA00004141"/>
    </source>
</evidence>
<dbReference type="InterPro" id="IPR036259">
    <property type="entry name" value="MFS_trans_sf"/>
</dbReference>
<feature type="transmembrane region" description="Helical" evidence="7">
    <location>
        <begin position="95"/>
        <end position="115"/>
    </location>
</feature>
<dbReference type="SUPFAM" id="SSF103473">
    <property type="entry name" value="MFS general substrate transporter"/>
    <property type="match status" value="1"/>
</dbReference>
<keyword evidence="4 7" id="KW-0812">Transmembrane</keyword>
<evidence type="ECO:0000313" key="10">
    <source>
        <dbReference type="Proteomes" id="UP000053029"/>
    </source>
</evidence>
<dbReference type="EMBL" id="KN846973">
    <property type="protein sequence ID" value="KIW78961.1"/>
    <property type="molecule type" value="Genomic_DNA"/>
</dbReference>
<feature type="transmembrane region" description="Helical" evidence="7">
    <location>
        <begin position="406"/>
        <end position="430"/>
    </location>
</feature>
<dbReference type="PRINTS" id="PR00171">
    <property type="entry name" value="SUGRTRNSPORT"/>
</dbReference>
<dbReference type="InterPro" id="IPR003663">
    <property type="entry name" value="Sugar/inositol_transpt"/>
</dbReference>
<dbReference type="GO" id="GO:0016020">
    <property type="term" value="C:membrane"/>
    <property type="evidence" value="ECO:0007669"/>
    <property type="project" value="UniProtKB-SubCell"/>
</dbReference>
<sequence length="514" mass="55442">MTGHLDVRGLKGHTSRKNILLIIAATLASFNYGYSNNVIAGSLAQVSFLAKFLTGSNATSLIDAIVSGFFGAALIGGFLQAPISNRWGRKRATAVAAFFLILGNALQAGAVHIAMFLVGRYTTGFGAGMVISNTPVYISEISPAHSRGLLVGLQGNFIVFGYILSSTAALGFHFVETDYQWRLNFVIATAVALALLASLTTLPESPRWLVEHGRPEEAGAILDSIHKTADDPDGTVAHAELHQIIAQVQVDQTLPSSWLHILRSPSLRKRLICTLLVWTMAQSTGITVLANLTPQLFGALGYGTVLQLALSLVWTVCLFIGCFFNIFLVDRIGRVKLIVAGGWGMVILLACESALQAHYLDGSNLAGTKAAVAIYFIMAWWFTSTLECTGYVYGCEIWPTHLRSKGSAISYFGFYVFSIWSTAPAAQAFASIGWKYYMVFIAVTIALVVPCMFYLPETSGIPLEDLGGLFGDTVALDFEHAMEEELKHGNGITHTETTRPEEIAVQAKGSPADV</sequence>
<evidence type="ECO:0000256" key="4">
    <source>
        <dbReference type="ARBA" id="ARBA00022692"/>
    </source>
</evidence>
<gene>
    <name evidence="9" type="ORF">Z517_08801</name>
</gene>
<keyword evidence="6 7" id="KW-0472">Membrane</keyword>
<feature type="domain" description="Major facilitator superfamily (MFS) profile" evidence="8">
    <location>
        <begin position="21"/>
        <end position="459"/>
    </location>
</feature>
<dbReference type="HOGENOM" id="CLU_001265_30_13_1"/>
<feature type="transmembrane region" description="Helical" evidence="7">
    <location>
        <begin position="337"/>
        <end position="360"/>
    </location>
</feature>
<evidence type="ECO:0000256" key="3">
    <source>
        <dbReference type="ARBA" id="ARBA00022448"/>
    </source>
</evidence>